<reference evidence="1" key="2">
    <citation type="submission" date="2020-11" db="EMBL/GenBank/DDBJ databases">
        <authorList>
            <person name="McCartney M.A."/>
            <person name="Auch B."/>
            <person name="Kono T."/>
            <person name="Mallez S."/>
            <person name="Becker A."/>
            <person name="Gohl D.M."/>
            <person name="Silverstein K.A.T."/>
            <person name="Koren S."/>
            <person name="Bechman K.B."/>
            <person name="Herman A."/>
            <person name="Abrahante J.E."/>
            <person name="Garbe J."/>
        </authorList>
    </citation>
    <scope>NUCLEOTIDE SEQUENCE</scope>
    <source>
        <strain evidence="1">Duluth1</strain>
        <tissue evidence="1">Whole animal</tissue>
    </source>
</reference>
<evidence type="ECO:0000313" key="1">
    <source>
        <dbReference type="EMBL" id="KAH3703366.1"/>
    </source>
</evidence>
<reference evidence="1" key="1">
    <citation type="journal article" date="2019" name="bioRxiv">
        <title>The Genome of the Zebra Mussel, Dreissena polymorpha: A Resource for Invasive Species Research.</title>
        <authorList>
            <person name="McCartney M.A."/>
            <person name="Auch B."/>
            <person name="Kono T."/>
            <person name="Mallez S."/>
            <person name="Zhang Y."/>
            <person name="Obille A."/>
            <person name="Becker A."/>
            <person name="Abrahante J.E."/>
            <person name="Garbe J."/>
            <person name="Badalamenti J.P."/>
            <person name="Herman A."/>
            <person name="Mangelson H."/>
            <person name="Liachko I."/>
            <person name="Sullivan S."/>
            <person name="Sone E.D."/>
            <person name="Koren S."/>
            <person name="Silverstein K.A.T."/>
            <person name="Beckman K.B."/>
            <person name="Gohl D.M."/>
        </authorList>
    </citation>
    <scope>NUCLEOTIDE SEQUENCE</scope>
    <source>
        <strain evidence="1">Duluth1</strain>
        <tissue evidence="1">Whole animal</tissue>
    </source>
</reference>
<dbReference type="EMBL" id="JAIWYP010000015">
    <property type="protein sequence ID" value="KAH3703366.1"/>
    <property type="molecule type" value="Genomic_DNA"/>
</dbReference>
<evidence type="ECO:0000313" key="2">
    <source>
        <dbReference type="Proteomes" id="UP000828390"/>
    </source>
</evidence>
<protein>
    <submittedName>
        <fullName evidence="1">Uncharacterized protein</fullName>
    </submittedName>
</protein>
<comment type="caution">
    <text evidence="1">The sequence shown here is derived from an EMBL/GenBank/DDBJ whole genome shotgun (WGS) entry which is preliminary data.</text>
</comment>
<sequence>MAEQLSFKYVVEECESEKNPRTDNISERLHWGPCFSLIWTIFELVQDINKTNVFTNFHDDWAKIVTFFNLNQDIIGTNVLTKFHKDRTKNVASRLFTIKYDESRPITKAHLSNQDTVVVVVVVVLLE</sequence>
<accession>A0A9D4BQG7</accession>
<name>A0A9D4BQG7_DREPO</name>
<dbReference type="Proteomes" id="UP000828390">
    <property type="component" value="Unassembled WGS sequence"/>
</dbReference>
<dbReference type="AlphaFoldDB" id="A0A9D4BQG7"/>
<keyword evidence="2" id="KW-1185">Reference proteome</keyword>
<gene>
    <name evidence="1" type="ORF">DPMN_078402</name>
</gene>
<organism evidence="1 2">
    <name type="scientific">Dreissena polymorpha</name>
    <name type="common">Zebra mussel</name>
    <name type="synonym">Mytilus polymorpha</name>
    <dbReference type="NCBI Taxonomy" id="45954"/>
    <lineage>
        <taxon>Eukaryota</taxon>
        <taxon>Metazoa</taxon>
        <taxon>Spiralia</taxon>
        <taxon>Lophotrochozoa</taxon>
        <taxon>Mollusca</taxon>
        <taxon>Bivalvia</taxon>
        <taxon>Autobranchia</taxon>
        <taxon>Heteroconchia</taxon>
        <taxon>Euheterodonta</taxon>
        <taxon>Imparidentia</taxon>
        <taxon>Neoheterodontei</taxon>
        <taxon>Myida</taxon>
        <taxon>Dreissenoidea</taxon>
        <taxon>Dreissenidae</taxon>
        <taxon>Dreissena</taxon>
    </lineage>
</organism>
<proteinExistence type="predicted"/>